<dbReference type="InterPro" id="IPR003741">
    <property type="entry name" value="LUD_dom"/>
</dbReference>
<dbReference type="Pfam" id="PF02589">
    <property type="entry name" value="LUD_dom"/>
    <property type="match status" value="1"/>
</dbReference>
<dbReference type="PANTHER" id="PTHR43682">
    <property type="entry name" value="LACTATE UTILIZATION PROTEIN C"/>
    <property type="match status" value="1"/>
</dbReference>
<feature type="domain" description="LUD" evidence="1">
    <location>
        <begin position="21"/>
        <end position="120"/>
    </location>
</feature>
<dbReference type="Gene3D" id="3.40.50.10420">
    <property type="entry name" value="NagB/RpiA/CoA transferase-like"/>
    <property type="match status" value="1"/>
</dbReference>
<dbReference type="eggNOG" id="COG1556">
    <property type="taxonomic scope" value="Bacteria"/>
</dbReference>
<dbReference type="InterPro" id="IPR037171">
    <property type="entry name" value="NagB/RpiA_transferase-like"/>
</dbReference>
<dbReference type="STRING" id="641526.ADIWIN_3317"/>
<sequence>MSLVDGITGNFDVKNVQDPHELEHIEVAILEGDWGVVENAAIWLPEDKIAHRALPFIAQHLIVLLKIDKLLGNMHEVYQKINVADSGYGVFVAGPSKTADIEQSLIIGAHGPRSMVVFLME</sequence>
<comment type="caution">
    <text evidence="2">The sequence shown here is derived from an EMBL/GenBank/DDBJ whole genome shotgun (WGS) entry which is preliminary data.</text>
</comment>
<dbReference type="AlphaFoldDB" id="S7VLZ7"/>
<name>S7VLZ7_9FLAO</name>
<accession>S7VLZ7</accession>
<organism evidence="2 3">
    <name type="scientific">Winogradskyella psychrotolerans RS-3</name>
    <dbReference type="NCBI Taxonomy" id="641526"/>
    <lineage>
        <taxon>Bacteria</taxon>
        <taxon>Pseudomonadati</taxon>
        <taxon>Bacteroidota</taxon>
        <taxon>Flavobacteriia</taxon>
        <taxon>Flavobacteriales</taxon>
        <taxon>Flavobacteriaceae</taxon>
        <taxon>Winogradskyella</taxon>
    </lineage>
</organism>
<evidence type="ECO:0000313" key="3">
    <source>
        <dbReference type="Proteomes" id="UP000014962"/>
    </source>
</evidence>
<evidence type="ECO:0000313" key="2">
    <source>
        <dbReference type="EMBL" id="EPR70981.1"/>
    </source>
</evidence>
<evidence type="ECO:0000259" key="1">
    <source>
        <dbReference type="Pfam" id="PF02589"/>
    </source>
</evidence>
<protein>
    <recommendedName>
        <fullName evidence="1">LUD domain-containing protein</fullName>
    </recommendedName>
</protein>
<dbReference type="SUPFAM" id="SSF100950">
    <property type="entry name" value="NagB/RpiA/CoA transferase-like"/>
    <property type="match status" value="1"/>
</dbReference>
<dbReference type="Proteomes" id="UP000014962">
    <property type="component" value="Unassembled WGS sequence"/>
</dbReference>
<gene>
    <name evidence="2" type="ORF">ADIWIN_3317</name>
</gene>
<keyword evidence="3" id="KW-1185">Reference proteome</keyword>
<dbReference type="EMBL" id="ATMR01000172">
    <property type="protein sequence ID" value="EPR70981.1"/>
    <property type="molecule type" value="Genomic_DNA"/>
</dbReference>
<dbReference type="InterPro" id="IPR024185">
    <property type="entry name" value="FTHF_cligase-like_sf"/>
</dbReference>
<dbReference type="PANTHER" id="PTHR43682:SF1">
    <property type="entry name" value="LACTATE UTILIZATION PROTEIN C"/>
    <property type="match status" value="1"/>
</dbReference>
<proteinExistence type="predicted"/>
<reference evidence="2 3" key="1">
    <citation type="journal article" date="2013" name="Genome Announc.">
        <title>Draft Genome Sequence of Winogradskyella psychrotolerans RS-3T, Isolated from the Marine Transect of Kongsfjorden, Ny-Alesund, Svalbard, Arctic Ocean.</title>
        <authorList>
            <person name="Kumar Pinnaka A."/>
            <person name="Ara S."/>
            <person name="Singh A."/>
            <person name="Shivaji S."/>
        </authorList>
    </citation>
    <scope>NUCLEOTIDE SEQUENCE [LARGE SCALE GENOMIC DNA]</scope>
    <source>
        <strain evidence="2 3">RS-3</strain>
    </source>
</reference>